<dbReference type="PANTHER" id="PTHR11984">
    <property type="entry name" value="CONNEXIN"/>
    <property type="match status" value="1"/>
</dbReference>
<dbReference type="GO" id="GO:0005922">
    <property type="term" value="C:connexin complex"/>
    <property type="evidence" value="ECO:0007669"/>
    <property type="project" value="InterPro"/>
</dbReference>
<evidence type="ECO:0000256" key="1">
    <source>
        <dbReference type="ARBA" id="ARBA00004651"/>
    </source>
</evidence>
<sequence length="253" mass="28551">MAGQSSLLYGLFDSLHPRSPLLGRFWVLLLMLLRIVLLGTVASNLFADDSMELTCNAARLVVSFLFPISMYRLWISQAALTATPTFFFLVYATHHKNKANAREDLHLHRLYVVNVACRLLTELVLLFIRCWFYGFKVEGVLRCTAIPCPHAVNCFLFKSSEKTFLLRFFFAVGLLLVASNIAELVQLVRRRQEPAQSGSGGSLLTGANEFYLLNVTPQAIRNRETAALPAVPPCHFDWMQEKLSSQKPLDEPQ</sequence>
<feature type="transmembrane region" description="Helical" evidence="6">
    <location>
        <begin position="21"/>
        <end position="42"/>
    </location>
</feature>
<dbReference type="Pfam" id="PF00029">
    <property type="entry name" value="Connexin"/>
    <property type="match status" value="2"/>
</dbReference>
<reference evidence="8 9" key="1">
    <citation type="submission" date="2015-08" db="EMBL/GenBank/DDBJ databases">
        <title>The genome of the Asian arowana (Scleropages formosus).</title>
        <authorList>
            <person name="Tan M.H."/>
            <person name="Gan H.M."/>
            <person name="Croft L.J."/>
            <person name="Austin C.M."/>
        </authorList>
    </citation>
    <scope>NUCLEOTIDE SEQUENCE [LARGE SCALE GENOMIC DNA]</scope>
    <source>
        <strain evidence="8">Aro1</strain>
    </source>
</reference>
<comment type="caution">
    <text evidence="8">The sequence shown here is derived from an EMBL/GenBank/DDBJ whole genome shotgun (WGS) entry which is preliminary data.</text>
</comment>
<protein>
    <recommendedName>
        <fullName evidence="7">Connexin cysteine-rich domain-containing protein</fullName>
    </recommendedName>
</protein>
<dbReference type="Proteomes" id="UP000034805">
    <property type="component" value="Unassembled WGS sequence"/>
</dbReference>
<keyword evidence="2" id="KW-1003">Cell membrane</keyword>
<proteinExistence type="predicted"/>
<evidence type="ECO:0000259" key="7">
    <source>
        <dbReference type="SMART" id="SM01089"/>
    </source>
</evidence>
<dbReference type="InterPro" id="IPR038359">
    <property type="entry name" value="Connexin_N_sf"/>
</dbReference>
<dbReference type="AlphaFoldDB" id="A0A0N8JW29"/>
<dbReference type="SMART" id="SM01089">
    <property type="entry name" value="Connexin_CCC"/>
    <property type="match status" value="1"/>
</dbReference>
<gene>
    <name evidence="8" type="ORF">Z043_122263</name>
</gene>
<dbReference type="PRINTS" id="PR00206">
    <property type="entry name" value="CONNEXIN"/>
</dbReference>
<keyword evidence="3 6" id="KW-0812">Transmembrane</keyword>
<evidence type="ECO:0000313" key="8">
    <source>
        <dbReference type="EMBL" id="KPP59785.1"/>
    </source>
</evidence>
<dbReference type="EMBL" id="JARO02011597">
    <property type="protein sequence ID" value="KPP59785.1"/>
    <property type="molecule type" value="Genomic_DNA"/>
</dbReference>
<feature type="transmembrane region" description="Helical" evidence="6">
    <location>
        <begin position="71"/>
        <end position="91"/>
    </location>
</feature>
<evidence type="ECO:0000313" key="9">
    <source>
        <dbReference type="Proteomes" id="UP000034805"/>
    </source>
</evidence>
<evidence type="ECO:0000256" key="2">
    <source>
        <dbReference type="ARBA" id="ARBA00022475"/>
    </source>
</evidence>
<feature type="domain" description="Connexin cysteine-rich" evidence="7">
    <location>
        <begin position="121"/>
        <end position="187"/>
    </location>
</feature>
<feature type="transmembrane region" description="Helical" evidence="6">
    <location>
        <begin position="164"/>
        <end position="182"/>
    </location>
</feature>
<accession>A0A0N8JW29</accession>
<evidence type="ECO:0000256" key="5">
    <source>
        <dbReference type="ARBA" id="ARBA00023136"/>
    </source>
</evidence>
<evidence type="ECO:0000256" key="6">
    <source>
        <dbReference type="SAM" id="Phobius"/>
    </source>
</evidence>
<dbReference type="InterPro" id="IPR013092">
    <property type="entry name" value="Connexin_N"/>
</dbReference>
<keyword evidence="4 6" id="KW-1133">Transmembrane helix</keyword>
<dbReference type="GO" id="GO:0007267">
    <property type="term" value="P:cell-cell signaling"/>
    <property type="evidence" value="ECO:0007669"/>
    <property type="project" value="TreeGrafter"/>
</dbReference>
<dbReference type="InterPro" id="IPR000500">
    <property type="entry name" value="Connexin"/>
</dbReference>
<dbReference type="PANTHER" id="PTHR11984:SF5">
    <property type="entry name" value="GAP JUNCTION DELTA-3 PROTEIN"/>
    <property type="match status" value="1"/>
</dbReference>
<dbReference type="InterPro" id="IPR019570">
    <property type="entry name" value="Connexin_CCC"/>
</dbReference>
<evidence type="ECO:0000256" key="3">
    <source>
        <dbReference type="ARBA" id="ARBA00022692"/>
    </source>
</evidence>
<feature type="transmembrane region" description="Helical" evidence="6">
    <location>
        <begin position="111"/>
        <end position="134"/>
    </location>
</feature>
<name>A0A0N8JW29_SCLFO</name>
<keyword evidence="5 6" id="KW-0472">Membrane</keyword>
<comment type="subcellular location">
    <subcellularLocation>
        <location evidence="1">Cell membrane</location>
        <topology evidence="1">Multi-pass membrane protein</topology>
    </subcellularLocation>
</comment>
<dbReference type="GO" id="GO:0086077">
    <property type="term" value="F:gap junction channel activity involved in AV node cell-bundle of His cell electrical coupling"/>
    <property type="evidence" value="ECO:0007669"/>
    <property type="project" value="TreeGrafter"/>
</dbReference>
<dbReference type="Gene3D" id="1.20.1440.80">
    <property type="entry name" value="Gap junction channel protein cysteine-rich domain"/>
    <property type="match status" value="1"/>
</dbReference>
<organism evidence="8 9">
    <name type="scientific">Scleropages formosus</name>
    <name type="common">Asian bonytongue</name>
    <name type="synonym">Osteoglossum formosum</name>
    <dbReference type="NCBI Taxonomy" id="113540"/>
    <lineage>
        <taxon>Eukaryota</taxon>
        <taxon>Metazoa</taxon>
        <taxon>Chordata</taxon>
        <taxon>Craniata</taxon>
        <taxon>Vertebrata</taxon>
        <taxon>Euteleostomi</taxon>
        <taxon>Actinopterygii</taxon>
        <taxon>Neopterygii</taxon>
        <taxon>Teleostei</taxon>
        <taxon>Osteoglossocephala</taxon>
        <taxon>Osteoglossomorpha</taxon>
        <taxon>Osteoglossiformes</taxon>
        <taxon>Osteoglossidae</taxon>
        <taxon>Scleropages</taxon>
    </lineage>
</organism>
<evidence type="ECO:0000256" key="4">
    <source>
        <dbReference type="ARBA" id="ARBA00022989"/>
    </source>
</evidence>